<gene>
    <name evidence="2" type="ORF">Naga_100182g15</name>
</gene>
<keyword evidence="1" id="KW-1133">Transmembrane helix</keyword>
<accession>W7U716</accession>
<dbReference type="EMBL" id="AZIL01000278">
    <property type="protein sequence ID" value="EWM28639.1"/>
    <property type="molecule type" value="Genomic_DNA"/>
</dbReference>
<evidence type="ECO:0000256" key="1">
    <source>
        <dbReference type="SAM" id="Phobius"/>
    </source>
</evidence>
<sequence>MDLSRSHWSSTCSPRGKRAFCSVQNLCGAWEWFRRKAGLAFRARIRGVCKEEGATATRSWLGEMSIAHVAFVLFTSQNFVSWAGYTLLLCGKRVKAKGHETRKRVQRKR</sequence>
<name>W7U716_9STRA</name>
<keyword evidence="1" id="KW-0472">Membrane</keyword>
<evidence type="ECO:0000313" key="2">
    <source>
        <dbReference type="EMBL" id="EWM28639.1"/>
    </source>
</evidence>
<protein>
    <submittedName>
        <fullName evidence="2">Uncharacterized protein</fullName>
    </submittedName>
</protein>
<dbReference type="AlphaFoldDB" id="W7U716"/>
<comment type="caution">
    <text evidence="2">The sequence shown here is derived from an EMBL/GenBank/DDBJ whole genome shotgun (WGS) entry which is preliminary data.</text>
</comment>
<evidence type="ECO:0000313" key="3">
    <source>
        <dbReference type="Proteomes" id="UP000019335"/>
    </source>
</evidence>
<organism evidence="2 3">
    <name type="scientific">Nannochloropsis gaditana</name>
    <dbReference type="NCBI Taxonomy" id="72520"/>
    <lineage>
        <taxon>Eukaryota</taxon>
        <taxon>Sar</taxon>
        <taxon>Stramenopiles</taxon>
        <taxon>Ochrophyta</taxon>
        <taxon>Eustigmatophyceae</taxon>
        <taxon>Eustigmatales</taxon>
        <taxon>Monodopsidaceae</taxon>
        <taxon>Nannochloropsis</taxon>
    </lineage>
</organism>
<dbReference type="Proteomes" id="UP000019335">
    <property type="component" value="Chromosome 4"/>
</dbReference>
<keyword evidence="3" id="KW-1185">Reference proteome</keyword>
<feature type="transmembrane region" description="Helical" evidence="1">
    <location>
        <begin position="66"/>
        <end position="88"/>
    </location>
</feature>
<keyword evidence="1" id="KW-0812">Transmembrane</keyword>
<reference evidence="2 3" key="1">
    <citation type="journal article" date="2014" name="Mol. Plant">
        <title>Chromosome Scale Genome Assembly and Transcriptome Profiling of Nannochloropsis gaditana in Nitrogen Depletion.</title>
        <authorList>
            <person name="Corteggiani Carpinelli E."/>
            <person name="Telatin A."/>
            <person name="Vitulo N."/>
            <person name="Forcato C."/>
            <person name="D'Angelo M."/>
            <person name="Schiavon R."/>
            <person name="Vezzi A."/>
            <person name="Giacometti G.M."/>
            <person name="Morosinotto T."/>
            <person name="Valle G."/>
        </authorList>
    </citation>
    <scope>NUCLEOTIDE SEQUENCE [LARGE SCALE GENOMIC DNA]</scope>
    <source>
        <strain evidence="2 3">B-31</strain>
    </source>
</reference>
<proteinExistence type="predicted"/>